<dbReference type="SMART" id="SM00463">
    <property type="entry name" value="SMR"/>
    <property type="match status" value="1"/>
</dbReference>
<reference evidence="2 3" key="1">
    <citation type="submission" date="2006-02" db="EMBL/GenBank/DDBJ databases">
        <authorList>
            <person name="Waterbury J."/>
            <person name="Ferriera S."/>
            <person name="Johnson J."/>
            <person name="Kravitz S."/>
            <person name="Halpern A."/>
            <person name="Remington K."/>
            <person name="Beeson K."/>
            <person name="Tran B."/>
            <person name="Rogers Y.-H."/>
            <person name="Friedman R."/>
            <person name="Venter J.C."/>
        </authorList>
    </citation>
    <scope>NUCLEOTIDE SEQUENCE [LARGE SCALE GENOMIC DNA]</scope>
    <source>
        <strain evidence="2 3">Nb-231</strain>
    </source>
</reference>
<dbReference type="SUPFAM" id="SSF160443">
    <property type="entry name" value="SMR domain-like"/>
    <property type="match status" value="1"/>
</dbReference>
<dbReference type="PANTHER" id="PTHR35562:SF2">
    <property type="entry name" value="DNA ENDONUCLEASE SMRA-RELATED"/>
    <property type="match status" value="1"/>
</dbReference>
<dbReference type="OrthoDB" id="9808881at2"/>
<dbReference type="InterPro" id="IPR036063">
    <property type="entry name" value="Smr_dom_sf"/>
</dbReference>
<feature type="domain" description="Smr" evidence="1">
    <location>
        <begin position="98"/>
        <end position="179"/>
    </location>
</feature>
<dbReference type="EMBL" id="AAOF01000008">
    <property type="protein sequence ID" value="EAR21525.1"/>
    <property type="molecule type" value="Genomic_DNA"/>
</dbReference>
<proteinExistence type="predicted"/>
<evidence type="ECO:0000259" key="1">
    <source>
        <dbReference type="PROSITE" id="PS50828"/>
    </source>
</evidence>
<gene>
    <name evidence="2" type="ORF">NB231_01404</name>
</gene>
<dbReference type="RefSeq" id="WP_004999152.1">
    <property type="nucleotide sequence ID" value="NZ_CH672427.1"/>
</dbReference>
<dbReference type="InterPro" id="IPR002625">
    <property type="entry name" value="Smr_dom"/>
</dbReference>
<dbReference type="eggNOG" id="COG2840">
    <property type="taxonomic scope" value="Bacteria"/>
</dbReference>
<evidence type="ECO:0000313" key="2">
    <source>
        <dbReference type="EMBL" id="EAR21525.1"/>
    </source>
</evidence>
<dbReference type="Pfam" id="PF01713">
    <property type="entry name" value="Smr"/>
    <property type="match status" value="1"/>
</dbReference>
<protein>
    <submittedName>
        <fullName evidence="2">Smr protein/MutS2-like</fullName>
    </submittedName>
</protein>
<comment type="caution">
    <text evidence="2">The sequence shown here is derived from an EMBL/GenBank/DDBJ whole genome shotgun (WGS) entry which is preliminary data.</text>
</comment>
<dbReference type="AlphaFoldDB" id="A4BS46"/>
<dbReference type="Proteomes" id="UP000003374">
    <property type="component" value="Unassembled WGS sequence"/>
</dbReference>
<dbReference type="HOGENOM" id="CLU_055978_1_0_6"/>
<accession>A4BS46</accession>
<evidence type="ECO:0000313" key="3">
    <source>
        <dbReference type="Proteomes" id="UP000003374"/>
    </source>
</evidence>
<organism evidence="2 3">
    <name type="scientific">Nitrococcus mobilis Nb-231</name>
    <dbReference type="NCBI Taxonomy" id="314278"/>
    <lineage>
        <taxon>Bacteria</taxon>
        <taxon>Pseudomonadati</taxon>
        <taxon>Pseudomonadota</taxon>
        <taxon>Gammaproteobacteria</taxon>
        <taxon>Chromatiales</taxon>
        <taxon>Ectothiorhodospiraceae</taxon>
        <taxon>Nitrococcus</taxon>
    </lineage>
</organism>
<dbReference type="Gene3D" id="3.30.1370.110">
    <property type="match status" value="1"/>
</dbReference>
<dbReference type="STRING" id="314278.NB231_01404"/>
<dbReference type="GO" id="GO:0004520">
    <property type="term" value="F:DNA endonuclease activity"/>
    <property type="evidence" value="ECO:0007669"/>
    <property type="project" value="TreeGrafter"/>
</dbReference>
<name>A4BS46_9GAMM</name>
<dbReference type="PANTHER" id="PTHR35562">
    <property type="entry name" value="DNA ENDONUCLEASE SMRA-RELATED"/>
    <property type="match status" value="1"/>
</dbReference>
<sequence length="186" mass="21200">MTDRDHDADLEFFRAAMQRVQPLDVDETPDIDAPRPAPVPLQRRADDRAVLQALLLPADGISIPYNETGEELAYLRPGLQHRVLRRLRRGYYRVAAELDLHGMTAVTARHALTRFLSQCRHRDYRCVRIIHGKGRRSSNRGPILKGRVDRWLRQRAEVLAFCSARPVDGGTGAVYVLLQHHRTPGI</sequence>
<dbReference type="PROSITE" id="PS50828">
    <property type="entry name" value="SMR"/>
    <property type="match status" value="1"/>
</dbReference>
<keyword evidence="3" id="KW-1185">Reference proteome</keyword>